<keyword evidence="6" id="KW-0614">Plasmid</keyword>
<proteinExistence type="inferred from homology"/>
<dbReference type="GO" id="GO:0051224">
    <property type="term" value="P:negative regulation of protein transport"/>
    <property type="evidence" value="ECO:0007669"/>
    <property type="project" value="UniProtKB-UniRule"/>
</dbReference>
<dbReference type="GO" id="GO:0005048">
    <property type="term" value="F:signal sequence binding"/>
    <property type="evidence" value="ECO:0007669"/>
    <property type="project" value="UniProtKB-UniRule"/>
</dbReference>
<geneLocation type="plasmid" evidence="6 7">
    <name>p3</name>
</geneLocation>
<evidence type="ECO:0000256" key="2">
    <source>
        <dbReference type="ARBA" id="ARBA00022490"/>
    </source>
</evidence>
<comment type="subunit">
    <text evidence="4">Interacts with the cytoplasmic NapA precursor.</text>
</comment>
<evidence type="ECO:0000313" key="6">
    <source>
        <dbReference type="EMBL" id="QCN99231.1"/>
    </source>
</evidence>
<keyword evidence="2 4" id="KW-0963">Cytoplasm</keyword>
<dbReference type="Proteomes" id="UP000298595">
    <property type="component" value="Plasmid p3"/>
</dbReference>
<evidence type="ECO:0000256" key="3">
    <source>
        <dbReference type="ARBA" id="ARBA00023186"/>
    </source>
</evidence>
<dbReference type="EMBL" id="CP032324">
    <property type="protein sequence ID" value="QCN99231.1"/>
    <property type="molecule type" value="Genomic_DNA"/>
</dbReference>
<evidence type="ECO:0000313" key="5">
    <source>
        <dbReference type="EMBL" id="MFL7903997.1"/>
    </source>
</evidence>
<evidence type="ECO:0000256" key="1">
    <source>
        <dbReference type="ARBA" id="ARBA00004496"/>
    </source>
</evidence>
<comment type="function">
    <text evidence="4">Chaperone for NapA, the catalytic subunit of the periplasmic nitrate reductase. It binds directly and specifically to the twin-arginine signal peptide of NapA, preventing premature interaction with the Tat translocase and premature export.</text>
</comment>
<dbReference type="Pfam" id="PF03927">
    <property type="entry name" value="NapD"/>
    <property type="match status" value="1"/>
</dbReference>
<dbReference type="PANTHER" id="PTHR38603:SF1">
    <property type="entry name" value="CHAPERONE NAPD"/>
    <property type="match status" value="1"/>
</dbReference>
<dbReference type="Gene3D" id="3.30.70.920">
    <property type="match status" value="1"/>
</dbReference>
<accession>A0A0P0EIE1</accession>
<dbReference type="RefSeq" id="WP_035682956.1">
    <property type="nucleotide sequence ID" value="NZ_CP032324.1"/>
</dbReference>
<comment type="similarity">
    <text evidence="4">Belongs to the NapD family.</text>
</comment>
<dbReference type="KEGG" id="aare:D3093_28730"/>
<dbReference type="PANTHER" id="PTHR38603">
    <property type="entry name" value="CHAPERONE NAPD"/>
    <property type="match status" value="1"/>
</dbReference>
<name>A0A0P0EIE1_9PROT</name>
<protein>
    <recommendedName>
        <fullName evidence="4">Chaperone NapD</fullName>
    </recommendedName>
    <alternativeName>
        <fullName evidence="4">NapA signal peptide-binding chaperone NapD</fullName>
    </alternativeName>
</protein>
<keyword evidence="8" id="KW-1185">Reference proteome</keyword>
<reference evidence="5 8" key="2">
    <citation type="submission" date="2024-11" db="EMBL/GenBank/DDBJ databases">
        <title>Draft genome sequences of two bacteria associated to sugarcane roots in Colombia.</title>
        <authorList>
            <person name="Pardo-Diaz S."/>
            <person name="Masmela-Mendoza J."/>
            <person name="Delgadillo-Duran P."/>
            <person name="Bautista E.J."/>
            <person name="Rojas-Tapias D.F."/>
        </authorList>
    </citation>
    <scope>NUCLEOTIDE SEQUENCE [LARGE SCALE GENOMIC DNA]</scope>
    <source>
        <strain evidence="5 8">Ap18</strain>
    </source>
</reference>
<evidence type="ECO:0000313" key="8">
    <source>
        <dbReference type="Proteomes" id="UP001628281"/>
    </source>
</evidence>
<dbReference type="AlphaFoldDB" id="A0A0P0EIE1"/>
<dbReference type="HAMAP" id="MF_02200">
    <property type="entry name" value="NapD"/>
    <property type="match status" value="1"/>
</dbReference>
<comment type="subcellular location">
    <subcellularLocation>
        <location evidence="1 4">Cytoplasm</location>
    </subcellularLocation>
</comment>
<dbReference type="InterPro" id="IPR005623">
    <property type="entry name" value="Chaperone_NapD_NO3_reduct"/>
</dbReference>
<evidence type="ECO:0000313" key="7">
    <source>
        <dbReference type="Proteomes" id="UP000298595"/>
    </source>
</evidence>
<dbReference type="GO" id="GO:0005737">
    <property type="term" value="C:cytoplasm"/>
    <property type="evidence" value="ECO:0007669"/>
    <property type="project" value="UniProtKB-SubCell"/>
</dbReference>
<evidence type="ECO:0000256" key="4">
    <source>
        <dbReference type="HAMAP-Rule" id="MF_02200"/>
    </source>
</evidence>
<dbReference type="Proteomes" id="UP001628281">
    <property type="component" value="Unassembled WGS sequence"/>
</dbReference>
<reference evidence="6 7" key="1">
    <citation type="submission" date="2018-09" db="EMBL/GenBank/DDBJ databases">
        <title>Whole genome based analysis of evolution and adaptive divergence in Indian and Brazilian strains of Azospirillum brasilense.</title>
        <authorList>
            <person name="Singh C."/>
            <person name="Tripathi A.K."/>
        </authorList>
    </citation>
    <scope>NUCLEOTIDE SEQUENCE [LARGE SCALE GENOMIC DNA]</scope>
    <source>
        <strain evidence="6 7">MTCC4035</strain>
        <plasmid evidence="6 7">p3</plasmid>
    </source>
</reference>
<organism evidence="6 7">
    <name type="scientific">Azospirillum argentinense</name>
    <dbReference type="NCBI Taxonomy" id="2970906"/>
    <lineage>
        <taxon>Bacteria</taxon>
        <taxon>Pseudomonadati</taxon>
        <taxon>Pseudomonadota</taxon>
        <taxon>Alphaproteobacteria</taxon>
        <taxon>Rhodospirillales</taxon>
        <taxon>Azospirillaceae</taxon>
        <taxon>Azospirillum</taxon>
    </lineage>
</organism>
<dbReference type="GeneID" id="56448666"/>
<dbReference type="EMBL" id="JBJLSN010000040">
    <property type="protein sequence ID" value="MFL7903997.1"/>
    <property type="molecule type" value="Genomic_DNA"/>
</dbReference>
<sequence>MPELHISSLVIQHAPDRTAALKEVVLALDGADWHASENGKAIVTLETATEAEVLDRIADINAMAGVHTTTLVYHHYEDAERCAEPMPADTALVPHAH</sequence>
<keyword evidence="3 4" id="KW-0143">Chaperone</keyword>
<gene>
    <name evidence="4" type="primary">napD</name>
    <name evidence="5" type="ORF">ACJ41P_22885</name>
    <name evidence="6" type="ORF">D3093_28730</name>
</gene>